<reference evidence="2 3" key="1">
    <citation type="journal article" date="2025" name="Microbiol. Resour. Announc.">
        <title>Draft genome sequences for Neonectria magnoliae and Neonectria punicea, canker pathogens of Liriodendron tulipifera and Acer saccharum in West Virginia.</title>
        <authorList>
            <person name="Petronek H.M."/>
            <person name="Kasson M.T."/>
            <person name="Metheny A.M."/>
            <person name="Stauder C.M."/>
            <person name="Lovett B."/>
            <person name="Lynch S.C."/>
            <person name="Garnas J.R."/>
            <person name="Kasson L.R."/>
            <person name="Stajich J.E."/>
        </authorList>
    </citation>
    <scope>NUCLEOTIDE SEQUENCE [LARGE SCALE GENOMIC DNA]</scope>
    <source>
        <strain evidence="2 3">NRRL 64651</strain>
    </source>
</reference>
<evidence type="ECO:0000313" key="2">
    <source>
        <dbReference type="EMBL" id="KAK7430766.1"/>
    </source>
</evidence>
<dbReference type="EMBL" id="JAZAVK010000017">
    <property type="protein sequence ID" value="KAK7430766.1"/>
    <property type="molecule type" value="Genomic_DNA"/>
</dbReference>
<feature type="compositionally biased region" description="Acidic residues" evidence="1">
    <location>
        <begin position="125"/>
        <end position="136"/>
    </location>
</feature>
<evidence type="ECO:0000256" key="1">
    <source>
        <dbReference type="SAM" id="MobiDB-lite"/>
    </source>
</evidence>
<keyword evidence="3" id="KW-1185">Reference proteome</keyword>
<feature type="region of interest" description="Disordered" evidence="1">
    <location>
        <begin position="117"/>
        <end position="146"/>
    </location>
</feature>
<feature type="region of interest" description="Disordered" evidence="1">
    <location>
        <begin position="301"/>
        <end position="320"/>
    </location>
</feature>
<proteinExistence type="predicted"/>
<sequence length="320" mass="35154">MSQPGNTGAATQRSNTDGVSQPGNTNTAAQSGTTDTNTATHLDRTETETQPGSTETRGTGTREETVVPVTVGSKERDDDGSGLVFFDFPSVVGVWFKFPGFPGFSFSCIQTLLTQCNDSSKSDKDDGDDDGDDNDESSSKSEEASTTYLGYELNGKLGRYEDEEPEEGSSVPDKWWSKPDRNNVKNNQVGNCKMSNGVTIPFPQYPGGNDVFLYERAIRAAGNSPLRLIDRWYFWKRKQNAQFCWSMLEGSITSDKYFDGRAIPSRETPEDLVMAPSTDHIFEKSFLADFWRSITPKDGELQAFAEPNPSRQSNGSAATA</sequence>
<accession>A0ABR1IB54</accession>
<feature type="compositionally biased region" description="Polar residues" evidence="1">
    <location>
        <begin position="309"/>
        <end position="320"/>
    </location>
</feature>
<feature type="compositionally biased region" description="Polar residues" evidence="1">
    <location>
        <begin position="1"/>
        <end position="40"/>
    </location>
</feature>
<dbReference type="Proteomes" id="UP001498421">
    <property type="component" value="Unassembled WGS sequence"/>
</dbReference>
<feature type="region of interest" description="Disordered" evidence="1">
    <location>
        <begin position="1"/>
        <end position="82"/>
    </location>
</feature>
<evidence type="ECO:0000313" key="3">
    <source>
        <dbReference type="Proteomes" id="UP001498421"/>
    </source>
</evidence>
<feature type="region of interest" description="Disordered" evidence="1">
    <location>
        <begin position="159"/>
        <end position="190"/>
    </location>
</feature>
<protein>
    <submittedName>
        <fullName evidence="2">Uncharacterized protein</fullName>
    </submittedName>
</protein>
<organism evidence="2 3">
    <name type="scientific">Neonectria magnoliae</name>
    <dbReference type="NCBI Taxonomy" id="2732573"/>
    <lineage>
        <taxon>Eukaryota</taxon>
        <taxon>Fungi</taxon>
        <taxon>Dikarya</taxon>
        <taxon>Ascomycota</taxon>
        <taxon>Pezizomycotina</taxon>
        <taxon>Sordariomycetes</taxon>
        <taxon>Hypocreomycetidae</taxon>
        <taxon>Hypocreales</taxon>
        <taxon>Nectriaceae</taxon>
        <taxon>Neonectria</taxon>
    </lineage>
</organism>
<name>A0ABR1IB54_9HYPO</name>
<comment type="caution">
    <text evidence="2">The sequence shown here is derived from an EMBL/GenBank/DDBJ whole genome shotgun (WGS) entry which is preliminary data.</text>
</comment>
<gene>
    <name evidence="2" type="ORF">QQZ08_002810</name>
</gene>